<proteinExistence type="predicted"/>
<keyword evidence="3" id="KW-0378">Hydrolase</keyword>
<organism evidence="3 4">
    <name type="scientific">Alteraurantiacibacter aquimixticola</name>
    <dbReference type="NCBI Taxonomy" id="2489173"/>
    <lineage>
        <taxon>Bacteria</taxon>
        <taxon>Pseudomonadati</taxon>
        <taxon>Pseudomonadota</taxon>
        <taxon>Alphaproteobacteria</taxon>
        <taxon>Sphingomonadales</taxon>
        <taxon>Erythrobacteraceae</taxon>
        <taxon>Alteraurantiacibacter</taxon>
    </lineage>
</organism>
<dbReference type="GO" id="GO:0004519">
    <property type="term" value="F:endonuclease activity"/>
    <property type="evidence" value="ECO:0007669"/>
    <property type="project" value="UniProtKB-KW"/>
</dbReference>
<name>A0A4T3F182_9SPHN</name>
<accession>A0A4T3F182</accession>
<evidence type="ECO:0000313" key="4">
    <source>
        <dbReference type="Proteomes" id="UP000309389"/>
    </source>
</evidence>
<evidence type="ECO:0000259" key="2">
    <source>
        <dbReference type="Pfam" id="PF03372"/>
    </source>
</evidence>
<keyword evidence="4" id="KW-1185">Reference proteome</keyword>
<keyword evidence="3" id="KW-0540">Nuclease</keyword>
<feature type="region of interest" description="Disordered" evidence="1">
    <location>
        <begin position="17"/>
        <end position="38"/>
    </location>
</feature>
<dbReference type="EMBL" id="SSHH01000002">
    <property type="protein sequence ID" value="TIX50714.1"/>
    <property type="molecule type" value="Genomic_DNA"/>
</dbReference>
<evidence type="ECO:0000313" key="3">
    <source>
        <dbReference type="EMBL" id="TIX50714.1"/>
    </source>
</evidence>
<dbReference type="OrthoDB" id="1398885at2"/>
<keyword evidence="3" id="KW-0269">Exonuclease</keyword>
<sequence>MRIASFNVQRMRLRSTDGGERLDGAREGDWRPGGEGETPALDRMDRVLTARVLAELDADVVALQEVFDQATLDHFHDNFLLAENLRPWPHRICLPGNDGRGFDVALMSREAPRDIRSHAELTCGELGLEPQPGHGPDERIFRRDCLVATVGGITLYVCHFKAPYPDAERSWFLRRREAQAVRMLVERYSAGEDNPLWLVLGDLNEPDGGEGDEEAIAPLTDPTFSVDLLGRLKGEERWSFRDPGSGAYSHPDAMLASPALAARYATAKPFYLRCGLERDIARYEGRHLPGVGEHRPHASDHAVLAIDLHDD</sequence>
<reference evidence="3 4" key="1">
    <citation type="submission" date="2019-04" db="EMBL/GenBank/DDBJ databases">
        <title>Altererythrobacter aquimixticola sp. nov., isolated from sediment of junction between the ocean and a freshwater spring.</title>
        <authorList>
            <person name="Yoon J.-H."/>
        </authorList>
    </citation>
    <scope>NUCLEOTIDE SEQUENCE [LARGE SCALE GENOMIC DNA]</scope>
    <source>
        <strain evidence="3 4">SSKS-13</strain>
    </source>
</reference>
<dbReference type="Proteomes" id="UP000309389">
    <property type="component" value="Unassembled WGS sequence"/>
</dbReference>
<dbReference type="AlphaFoldDB" id="A0A4T3F182"/>
<dbReference type="Pfam" id="PF03372">
    <property type="entry name" value="Exo_endo_phos"/>
    <property type="match status" value="1"/>
</dbReference>
<dbReference type="InterPro" id="IPR005135">
    <property type="entry name" value="Endo/exonuclease/phosphatase"/>
</dbReference>
<keyword evidence="3" id="KW-0255">Endonuclease</keyword>
<dbReference type="Gene3D" id="3.60.10.10">
    <property type="entry name" value="Endonuclease/exonuclease/phosphatase"/>
    <property type="match status" value="1"/>
</dbReference>
<gene>
    <name evidence="3" type="ORF">E5222_10725</name>
</gene>
<comment type="caution">
    <text evidence="3">The sequence shown here is derived from an EMBL/GenBank/DDBJ whole genome shotgun (WGS) entry which is preliminary data.</text>
</comment>
<feature type="domain" description="Endonuclease/exonuclease/phosphatase" evidence="2">
    <location>
        <begin position="11"/>
        <end position="205"/>
    </location>
</feature>
<dbReference type="InterPro" id="IPR036691">
    <property type="entry name" value="Endo/exonu/phosph_ase_sf"/>
</dbReference>
<evidence type="ECO:0000256" key="1">
    <source>
        <dbReference type="SAM" id="MobiDB-lite"/>
    </source>
</evidence>
<protein>
    <submittedName>
        <fullName evidence="3">Endonuclease/exonuclease/phosphatase family protein</fullName>
    </submittedName>
</protein>
<dbReference type="SUPFAM" id="SSF56219">
    <property type="entry name" value="DNase I-like"/>
    <property type="match status" value="1"/>
</dbReference>
<dbReference type="GO" id="GO:0004527">
    <property type="term" value="F:exonuclease activity"/>
    <property type="evidence" value="ECO:0007669"/>
    <property type="project" value="UniProtKB-KW"/>
</dbReference>